<dbReference type="EMBL" id="JACHGY010000002">
    <property type="protein sequence ID" value="MBB6431717.1"/>
    <property type="molecule type" value="Genomic_DNA"/>
</dbReference>
<reference evidence="1 2" key="1">
    <citation type="submission" date="2020-08" db="EMBL/GenBank/DDBJ databases">
        <title>Genomic Encyclopedia of Type Strains, Phase IV (KMG-IV): sequencing the most valuable type-strain genomes for metagenomic binning, comparative biology and taxonomic classification.</title>
        <authorList>
            <person name="Goeker M."/>
        </authorList>
    </citation>
    <scope>NUCLEOTIDE SEQUENCE [LARGE SCALE GENOMIC DNA]</scope>
    <source>
        <strain evidence="1 2">DSM 103725</strain>
    </source>
</reference>
<gene>
    <name evidence="1" type="ORF">HNQ40_003600</name>
</gene>
<evidence type="ECO:0000313" key="2">
    <source>
        <dbReference type="Proteomes" id="UP000541810"/>
    </source>
</evidence>
<comment type="caution">
    <text evidence="1">The sequence shown here is derived from an EMBL/GenBank/DDBJ whole genome shotgun (WGS) entry which is preliminary data.</text>
</comment>
<name>A0A7X0LM58_9BACT</name>
<sequence length="57" mass="6046">MIQPPNLGGQWSEAAGRERLSDKNIEANGMTKYVKAGDGVYEKHAGSGPDVISADDL</sequence>
<proteinExistence type="predicted"/>
<organism evidence="1 2">
    <name type="scientific">Algisphaera agarilytica</name>
    <dbReference type="NCBI Taxonomy" id="1385975"/>
    <lineage>
        <taxon>Bacteria</taxon>
        <taxon>Pseudomonadati</taxon>
        <taxon>Planctomycetota</taxon>
        <taxon>Phycisphaerae</taxon>
        <taxon>Phycisphaerales</taxon>
        <taxon>Phycisphaeraceae</taxon>
        <taxon>Algisphaera</taxon>
    </lineage>
</organism>
<dbReference type="AlphaFoldDB" id="A0A7X0LM58"/>
<keyword evidence="2" id="KW-1185">Reference proteome</keyword>
<dbReference type="Proteomes" id="UP000541810">
    <property type="component" value="Unassembled WGS sequence"/>
</dbReference>
<dbReference type="RefSeq" id="WP_221435640.1">
    <property type="nucleotide sequence ID" value="NZ_JACHGY010000002.1"/>
</dbReference>
<protein>
    <submittedName>
        <fullName evidence="1">Uncharacterized protein</fullName>
    </submittedName>
</protein>
<accession>A0A7X0LM58</accession>
<evidence type="ECO:0000313" key="1">
    <source>
        <dbReference type="EMBL" id="MBB6431717.1"/>
    </source>
</evidence>